<sequence length="65" mass="7343">MELARVNKENINDLYDLNVKLAESENQEHLFTADRTSYADAFLASTPACFGLLPYEGNQPIGFYI</sequence>
<dbReference type="Proteomes" id="UP001324794">
    <property type="component" value="Chromosome"/>
</dbReference>
<keyword evidence="2" id="KW-1185">Reference proteome</keyword>
<dbReference type="EMBL" id="CP140255">
    <property type="protein sequence ID" value="WQH10822.1"/>
    <property type="molecule type" value="Genomic_DNA"/>
</dbReference>
<gene>
    <name evidence="1" type="ORF">SR894_11635</name>
</gene>
<proteinExistence type="predicted"/>
<evidence type="ECO:0000313" key="1">
    <source>
        <dbReference type="EMBL" id="WQH10822.1"/>
    </source>
</evidence>
<reference evidence="1 2" key="1">
    <citation type="submission" date="2023-11" db="EMBL/GenBank/DDBJ databases">
        <title>MicrobeMod: A computational toolkit for identifying prokaryotic methylation and restriction-modification with nanopore sequencing.</title>
        <authorList>
            <person name="Crits-Christoph A."/>
            <person name="Kang S.C."/>
            <person name="Lee H."/>
            <person name="Ostrov N."/>
        </authorList>
    </citation>
    <scope>NUCLEOTIDE SEQUENCE [LARGE SCALE GENOMIC DNA]</scope>
    <source>
        <strain evidence="1 2">ATCC BAA-805</strain>
    </source>
</reference>
<accession>A0ABZ0YHS6</accession>
<organism evidence="1 2">
    <name type="scientific">Vreelandella neptunia</name>
    <dbReference type="NCBI Taxonomy" id="115551"/>
    <lineage>
        <taxon>Bacteria</taxon>
        <taxon>Pseudomonadati</taxon>
        <taxon>Pseudomonadota</taxon>
        <taxon>Gammaproteobacteria</taxon>
        <taxon>Oceanospirillales</taxon>
        <taxon>Halomonadaceae</taxon>
        <taxon>Vreelandella</taxon>
    </lineage>
</organism>
<protein>
    <submittedName>
        <fullName evidence="1">Uncharacterized protein</fullName>
    </submittedName>
</protein>
<name>A0ABZ0YHS6_9GAMM</name>
<dbReference type="RefSeq" id="WP_133733703.1">
    <property type="nucleotide sequence ID" value="NZ_CP140255.1"/>
</dbReference>
<evidence type="ECO:0000313" key="2">
    <source>
        <dbReference type="Proteomes" id="UP001324794"/>
    </source>
</evidence>